<dbReference type="Proteomes" id="UP000828236">
    <property type="component" value="Unassembled WGS sequence"/>
</dbReference>
<reference evidence="1" key="2">
    <citation type="journal article" date="2021" name="World Allergy Organ. J.">
        <title>Chromosome-level assembly of Dermatophagoides farinae genome and transcriptome reveals two novel allergens Der f 37 and Der f 39.</title>
        <authorList>
            <person name="Chen J."/>
            <person name="Cai Z."/>
            <person name="Fan D."/>
            <person name="Hu J."/>
            <person name="Hou Y."/>
            <person name="He Y."/>
            <person name="Zhang Z."/>
            <person name="Zhao Z."/>
            <person name="Gao P."/>
            <person name="Hu W."/>
            <person name="Sun J."/>
            <person name="Li J."/>
            <person name="Ji K."/>
        </authorList>
    </citation>
    <scope>NUCLEOTIDE SEQUENCE</scope>
    <source>
        <strain evidence="1">JKM2019</strain>
    </source>
</reference>
<dbReference type="EMBL" id="SDOV01000009">
    <property type="protein sequence ID" value="KAH7637319.1"/>
    <property type="molecule type" value="Genomic_DNA"/>
</dbReference>
<dbReference type="SUPFAM" id="SSF50978">
    <property type="entry name" value="WD40 repeat-like"/>
    <property type="match status" value="1"/>
</dbReference>
<sequence length="521" mass="61342">MDPTNIITNFNSLSISKSSQLRIVGQKFVAENVVKLFHEERLPSHHCFSRSNNHNENDNKHNETNELSLWPCLRHFTWSSLLQQQFGKFLPVDKGYSMFTIDQQENRLQLFNNGSNQGIFIGSIANKIIYSYSDSSNYLYILDEKHRLYFYPVTENSQNYHLKVLIEDIVKFRSNGKQCLALDSDGDLLVWWMIFHHDQSEHFDNIEFRPWKFQQIKKIFGEKFIILDFDCGQSNAVILACSSDYGAQAVHIWRQSFKNENDDYLETIHISYKQIFWNIIAGVDSFLLMRDGIPYVFDGRSNKIDSQPLIITKMPKINNCYNIPSTDIYIFISNNSWYIYNTQTGQQIKTSLRSLPDLYSFYGHYPSSPPSFCHINQQNCLQDPQQISILETFNNPFCYDFKIQIPMMITNQQTIIRTIYLCKAILQQWKPYFNHLFQQNPTLNETSELLLTIGYIEHYYYYKSMYTILLPTSIIHCEQIRQGIQKLEKQHEKPFIPISNTTNMSEDFDLNSIDLSDLIYN</sequence>
<evidence type="ECO:0000313" key="1">
    <source>
        <dbReference type="EMBL" id="KAH7637319.1"/>
    </source>
</evidence>
<name>A0A9D4NRV4_DERFA</name>
<reference evidence="1" key="1">
    <citation type="submission" date="2020-06" db="EMBL/GenBank/DDBJ databases">
        <authorList>
            <person name="Ji K."/>
            <person name="Li J."/>
        </authorList>
    </citation>
    <scope>NUCLEOTIDE SEQUENCE</scope>
    <source>
        <strain evidence="1">JKM2019</strain>
        <tissue evidence="1">Whole body</tissue>
    </source>
</reference>
<organism evidence="1">
    <name type="scientific">Dermatophagoides farinae</name>
    <name type="common">American house dust mite</name>
    <dbReference type="NCBI Taxonomy" id="6954"/>
    <lineage>
        <taxon>Eukaryota</taxon>
        <taxon>Metazoa</taxon>
        <taxon>Ecdysozoa</taxon>
        <taxon>Arthropoda</taxon>
        <taxon>Chelicerata</taxon>
        <taxon>Arachnida</taxon>
        <taxon>Acari</taxon>
        <taxon>Acariformes</taxon>
        <taxon>Sarcoptiformes</taxon>
        <taxon>Astigmata</taxon>
        <taxon>Psoroptidia</taxon>
        <taxon>Analgoidea</taxon>
        <taxon>Pyroglyphidae</taxon>
        <taxon>Dermatophagoidinae</taxon>
        <taxon>Dermatophagoides</taxon>
    </lineage>
</organism>
<comment type="caution">
    <text evidence="1">The sequence shown here is derived from an EMBL/GenBank/DDBJ whole genome shotgun (WGS) entry which is preliminary data.</text>
</comment>
<dbReference type="InterPro" id="IPR036322">
    <property type="entry name" value="WD40_repeat_dom_sf"/>
</dbReference>
<protein>
    <submittedName>
        <fullName evidence="1">Uncharacterized protein</fullName>
    </submittedName>
</protein>
<proteinExistence type="predicted"/>
<dbReference type="AlphaFoldDB" id="A0A9D4NRV4"/>
<dbReference type="OrthoDB" id="6506610at2759"/>
<accession>A0A9D4NRV4</accession>
<gene>
    <name evidence="1" type="ORF">HUG17_7525</name>
</gene>